<gene>
    <name evidence="2" type="ORF">ETAA8_34840</name>
</gene>
<evidence type="ECO:0000313" key="3">
    <source>
        <dbReference type="Proteomes" id="UP000315017"/>
    </source>
</evidence>
<dbReference type="CDD" id="cd02440">
    <property type="entry name" value="AdoMet_MTases"/>
    <property type="match status" value="1"/>
</dbReference>
<dbReference type="SUPFAM" id="SSF53335">
    <property type="entry name" value="S-adenosyl-L-methionine-dependent methyltransferases"/>
    <property type="match status" value="1"/>
</dbReference>
<feature type="domain" description="Methyltransferase" evidence="1">
    <location>
        <begin position="52"/>
        <end position="150"/>
    </location>
</feature>
<dbReference type="Proteomes" id="UP000315017">
    <property type="component" value="Chromosome"/>
</dbReference>
<protein>
    <submittedName>
        <fullName evidence="2">N5-glutamine S-adenosyl-L-methionine-dependent methyltransferase</fullName>
    </submittedName>
</protein>
<dbReference type="Pfam" id="PF13649">
    <property type="entry name" value="Methyltransf_25"/>
    <property type="match status" value="1"/>
</dbReference>
<evidence type="ECO:0000313" key="2">
    <source>
        <dbReference type="EMBL" id="QDU28384.1"/>
    </source>
</evidence>
<organism evidence="2 3">
    <name type="scientific">Anatilimnocola aggregata</name>
    <dbReference type="NCBI Taxonomy" id="2528021"/>
    <lineage>
        <taxon>Bacteria</taxon>
        <taxon>Pseudomonadati</taxon>
        <taxon>Planctomycetota</taxon>
        <taxon>Planctomycetia</taxon>
        <taxon>Pirellulales</taxon>
        <taxon>Pirellulaceae</taxon>
        <taxon>Anatilimnocola</taxon>
    </lineage>
</organism>
<keyword evidence="3" id="KW-1185">Reference proteome</keyword>
<dbReference type="Gene3D" id="3.40.50.150">
    <property type="entry name" value="Vaccinia Virus protein VP39"/>
    <property type="match status" value="1"/>
</dbReference>
<dbReference type="OrthoDB" id="465705at2"/>
<keyword evidence="2" id="KW-0489">Methyltransferase</keyword>
<evidence type="ECO:0000259" key="1">
    <source>
        <dbReference type="Pfam" id="PF13649"/>
    </source>
</evidence>
<proteinExistence type="predicted"/>
<accession>A0A517YDS1</accession>
<dbReference type="InterPro" id="IPR029063">
    <property type="entry name" value="SAM-dependent_MTases_sf"/>
</dbReference>
<dbReference type="EMBL" id="CP036274">
    <property type="protein sequence ID" value="QDU28384.1"/>
    <property type="molecule type" value="Genomic_DNA"/>
</dbReference>
<name>A0A517YDS1_9BACT</name>
<sequence>MPEYRWNTSSFAEGYDAAAPQIHPYYVQVQDGIVGILGDLAAGRPTSEPLHIVDLGGGSGRLLERILKILPAATATIVDQSEAFLAIAERRLAPFGGRVEFVVSRLQEDWPAKLAQQPNALVSTSAIHHLDPGEKQALYQQVAGTLATGGLFLNGDEVRPEDDAEYQATMERWAQFMRAGMASGAIPTGFHPAAQGWIERNVVRFGEPKNSGDDCHETAATQLDYFLAAGFRRADVPWHCELWSILRGVK</sequence>
<reference evidence="2 3" key="1">
    <citation type="submission" date="2019-02" db="EMBL/GenBank/DDBJ databases">
        <title>Deep-cultivation of Planctomycetes and their phenomic and genomic characterization uncovers novel biology.</title>
        <authorList>
            <person name="Wiegand S."/>
            <person name="Jogler M."/>
            <person name="Boedeker C."/>
            <person name="Pinto D."/>
            <person name="Vollmers J."/>
            <person name="Rivas-Marin E."/>
            <person name="Kohn T."/>
            <person name="Peeters S.H."/>
            <person name="Heuer A."/>
            <person name="Rast P."/>
            <person name="Oberbeckmann S."/>
            <person name="Bunk B."/>
            <person name="Jeske O."/>
            <person name="Meyerdierks A."/>
            <person name="Storesund J.E."/>
            <person name="Kallscheuer N."/>
            <person name="Luecker S."/>
            <person name="Lage O.M."/>
            <person name="Pohl T."/>
            <person name="Merkel B.J."/>
            <person name="Hornburger P."/>
            <person name="Mueller R.-W."/>
            <person name="Bruemmer F."/>
            <person name="Labrenz M."/>
            <person name="Spormann A.M."/>
            <person name="Op den Camp H."/>
            <person name="Overmann J."/>
            <person name="Amann R."/>
            <person name="Jetten M.S.M."/>
            <person name="Mascher T."/>
            <person name="Medema M.H."/>
            <person name="Devos D.P."/>
            <person name="Kaster A.-K."/>
            <person name="Ovreas L."/>
            <person name="Rohde M."/>
            <person name="Galperin M.Y."/>
            <person name="Jogler C."/>
        </authorList>
    </citation>
    <scope>NUCLEOTIDE SEQUENCE [LARGE SCALE GENOMIC DNA]</scope>
    <source>
        <strain evidence="2 3">ETA_A8</strain>
    </source>
</reference>
<dbReference type="InterPro" id="IPR041698">
    <property type="entry name" value="Methyltransf_25"/>
</dbReference>
<dbReference type="KEGG" id="aagg:ETAA8_34840"/>
<dbReference type="RefSeq" id="WP_145090576.1">
    <property type="nucleotide sequence ID" value="NZ_CP036274.1"/>
</dbReference>
<dbReference type="AlphaFoldDB" id="A0A517YDS1"/>
<dbReference type="GO" id="GO:0008168">
    <property type="term" value="F:methyltransferase activity"/>
    <property type="evidence" value="ECO:0007669"/>
    <property type="project" value="UniProtKB-KW"/>
</dbReference>
<dbReference type="GO" id="GO:0032259">
    <property type="term" value="P:methylation"/>
    <property type="evidence" value="ECO:0007669"/>
    <property type="project" value="UniProtKB-KW"/>
</dbReference>
<keyword evidence="2" id="KW-0808">Transferase</keyword>